<dbReference type="InterPro" id="IPR001296">
    <property type="entry name" value="Glyco_trans_1"/>
</dbReference>
<evidence type="ECO:0000259" key="2">
    <source>
        <dbReference type="Pfam" id="PF00534"/>
    </source>
</evidence>
<feature type="domain" description="Glycosyl transferase family 1" evidence="2">
    <location>
        <begin position="220"/>
        <end position="374"/>
    </location>
</feature>
<sequence>MASSILDYKKNRDLIYLSYKRKKYWWEAVNWFNVNSKIIKYKNFIQSDVRVVYFPNYAANPYQNIMYSSLNSDKKEKGTEIIDDLCFLSMAKKRIFHIHWLKEIFVGCDSEEKAKLCYEGFLDELKIYIGIGCKIIWTIHNKVDHDQPDFISKYLIELMKHLCDVTYKIHVHSLNSIGIMEEFLGVSFKDKAYYLEHPLYPVEYKYKKTVIPEMKGRKFENYLLSLGMIRPYKGVAQLLSAYESALRSNKNIKLVVAGRCLDPAVDDFSKTMVNKYPGNFVYINRSLSDEEVHYLYANCLVSVLTYQKILISGSYYMASTHKKPSICPNIGMFTEMVNEENGFLYDQSIPGLKEVINRIANLPKEQINEIGKRSYEKCSNSYEKFSEKYLELIRGS</sequence>
<protein>
    <submittedName>
        <fullName evidence="3">Peptidase M14</fullName>
    </submittedName>
</protein>
<comment type="caution">
    <text evidence="3">The sequence shown here is derived from an EMBL/GenBank/DDBJ whole genome shotgun (WGS) entry which is preliminary data.</text>
</comment>
<keyword evidence="1" id="KW-0808">Transferase</keyword>
<name>A0ABQ2Q6D8_9GAMM</name>
<accession>A0ABQ2Q6D8</accession>
<evidence type="ECO:0000313" key="3">
    <source>
        <dbReference type="EMBL" id="GGP50335.1"/>
    </source>
</evidence>
<dbReference type="RefSeq" id="WP_188919112.1">
    <property type="nucleotide sequence ID" value="NZ_BMQV01000012.1"/>
</dbReference>
<dbReference type="Pfam" id="PF00534">
    <property type="entry name" value="Glycos_transf_1"/>
    <property type="match status" value="1"/>
</dbReference>
<dbReference type="EMBL" id="BMQV01000012">
    <property type="protein sequence ID" value="GGP50335.1"/>
    <property type="molecule type" value="Genomic_DNA"/>
</dbReference>
<organism evidence="3 4">
    <name type="scientific">Shewanella saliphila</name>
    <dbReference type="NCBI Taxonomy" id="2282698"/>
    <lineage>
        <taxon>Bacteria</taxon>
        <taxon>Pseudomonadati</taxon>
        <taxon>Pseudomonadota</taxon>
        <taxon>Gammaproteobacteria</taxon>
        <taxon>Alteromonadales</taxon>
        <taxon>Shewanellaceae</taxon>
        <taxon>Shewanella</taxon>
    </lineage>
</organism>
<dbReference type="PANTHER" id="PTHR46401:SF2">
    <property type="entry name" value="GLYCOSYLTRANSFERASE WBBK-RELATED"/>
    <property type="match status" value="1"/>
</dbReference>
<dbReference type="SUPFAM" id="SSF53756">
    <property type="entry name" value="UDP-Glycosyltransferase/glycogen phosphorylase"/>
    <property type="match status" value="1"/>
</dbReference>
<keyword evidence="4" id="KW-1185">Reference proteome</keyword>
<reference evidence="4" key="1">
    <citation type="journal article" date="2019" name="Int. J. Syst. Evol. Microbiol.">
        <title>The Global Catalogue of Microorganisms (GCM) 10K type strain sequencing project: providing services to taxonomists for standard genome sequencing and annotation.</title>
        <authorList>
            <consortium name="The Broad Institute Genomics Platform"/>
            <consortium name="The Broad Institute Genome Sequencing Center for Infectious Disease"/>
            <person name="Wu L."/>
            <person name="Ma J."/>
        </authorList>
    </citation>
    <scope>NUCLEOTIDE SEQUENCE [LARGE SCALE GENOMIC DNA]</scope>
    <source>
        <strain evidence="4">JCM 32304</strain>
    </source>
</reference>
<evidence type="ECO:0000256" key="1">
    <source>
        <dbReference type="ARBA" id="ARBA00022679"/>
    </source>
</evidence>
<dbReference type="Proteomes" id="UP000654367">
    <property type="component" value="Unassembled WGS sequence"/>
</dbReference>
<evidence type="ECO:0000313" key="4">
    <source>
        <dbReference type="Proteomes" id="UP000654367"/>
    </source>
</evidence>
<dbReference type="PANTHER" id="PTHR46401">
    <property type="entry name" value="GLYCOSYLTRANSFERASE WBBK-RELATED"/>
    <property type="match status" value="1"/>
</dbReference>
<dbReference type="Gene3D" id="3.40.50.2000">
    <property type="entry name" value="Glycogen Phosphorylase B"/>
    <property type="match status" value="1"/>
</dbReference>
<gene>
    <name evidence="3" type="ORF">GCM10009409_16040</name>
</gene>
<proteinExistence type="predicted"/>